<dbReference type="InterPro" id="IPR011010">
    <property type="entry name" value="DNA_brk_join_enz"/>
</dbReference>
<feature type="domain" description="Tyr recombinase" evidence="5">
    <location>
        <begin position="176"/>
        <end position="380"/>
    </location>
</feature>
<keyword evidence="3" id="KW-0233">DNA recombination</keyword>
<organism evidence="6 7">
    <name type="scientific">Prauserella rugosa</name>
    <dbReference type="NCBI Taxonomy" id="43354"/>
    <lineage>
        <taxon>Bacteria</taxon>
        <taxon>Bacillati</taxon>
        <taxon>Actinomycetota</taxon>
        <taxon>Actinomycetes</taxon>
        <taxon>Pseudonocardiales</taxon>
        <taxon>Pseudonocardiaceae</taxon>
        <taxon>Prauserella</taxon>
    </lineage>
</organism>
<dbReference type="InterPro" id="IPR002104">
    <property type="entry name" value="Integrase_catalytic"/>
</dbReference>
<evidence type="ECO:0000259" key="5">
    <source>
        <dbReference type="PROSITE" id="PS51898"/>
    </source>
</evidence>
<dbReference type="InterPro" id="IPR013762">
    <property type="entry name" value="Integrase-like_cat_sf"/>
</dbReference>
<dbReference type="PANTHER" id="PTHR30349:SF64">
    <property type="entry name" value="PROPHAGE INTEGRASE INTD-RELATED"/>
    <property type="match status" value="1"/>
</dbReference>
<dbReference type="Gene3D" id="1.10.150.130">
    <property type="match status" value="1"/>
</dbReference>
<evidence type="ECO:0000256" key="4">
    <source>
        <dbReference type="SAM" id="MobiDB-lite"/>
    </source>
</evidence>
<feature type="region of interest" description="Disordered" evidence="4">
    <location>
        <begin position="233"/>
        <end position="255"/>
    </location>
</feature>
<evidence type="ECO:0000256" key="3">
    <source>
        <dbReference type="ARBA" id="ARBA00023172"/>
    </source>
</evidence>
<evidence type="ECO:0000256" key="2">
    <source>
        <dbReference type="ARBA" id="ARBA00023125"/>
    </source>
</evidence>
<accession>A0A660C9M7</accession>
<keyword evidence="2" id="KW-0238">DNA-binding</keyword>
<dbReference type="PANTHER" id="PTHR30349">
    <property type="entry name" value="PHAGE INTEGRASE-RELATED"/>
    <property type="match status" value="1"/>
</dbReference>
<protein>
    <submittedName>
        <fullName evidence="6">Site-specific recombinase XerD</fullName>
    </submittedName>
</protein>
<dbReference type="PROSITE" id="PS51898">
    <property type="entry name" value="TYR_RECOMBINASE"/>
    <property type="match status" value="1"/>
</dbReference>
<reference evidence="6 7" key="1">
    <citation type="submission" date="2019-07" db="EMBL/GenBank/DDBJ databases">
        <title>R&amp;d 2014.</title>
        <authorList>
            <person name="Klenk H.-P."/>
        </authorList>
    </citation>
    <scope>NUCLEOTIDE SEQUENCE [LARGE SCALE GENOMIC DNA]</scope>
    <source>
        <strain evidence="6 7">DSM 43194</strain>
    </source>
</reference>
<evidence type="ECO:0000256" key="1">
    <source>
        <dbReference type="ARBA" id="ARBA00008857"/>
    </source>
</evidence>
<dbReference type="EMBL" id="VLJV01000001">
    <property type="protein sequence ID" value="TWH18567.1"/>
    <property type="molecule type" value="Genomic_DNA"/>
</dbReference>
<dbReference type="Proteomes" id="UP000317303">
    <property type="component" value="Unassembled WGS sequence"/>
</dbReference>
<dbReference type="GO" id="GO:0015074">
    <property type="term" value="P:DNA integration"/>
    <property type="evidence" value="ECO:0007669"/>
    <property type="project" value="InterPro"/>
</dbReference>
<comment type="similarity">
    <text evidence="1">Belongs to the 'phage' integrase family.</text>
</comment>
<proteinExistence type="inferred from homology"/>
<evidence type="ECO:0000313" key="7">
    <source>
        <dbReference type="Proteomes" id="UP000317303"/>
    </source>
</evidence>
<keyword evidence="7" id="KW-1185">Reference proteome</keyword>
<dbReference type="AlphaFoldDB" id="A0A660C9M7"/>
<gene>
    <name evidence="6" type="ORF">JD82_00386</name>
</gene>
<dbReference type="Gene3D" id="1.10.443.10">
    <property type="entry name" value="Intergrase catalytic core"/>
    <property type="match status" value="1"/>
</dbReference>
<dbReference type="Pfam" id="PF00589">
    <property type="entry name" value="Phage_integrase"/>
    <property type="match status" value="1"/>
</dbReference>
<evidence type="ECO:0000313" key="6">
    <source>
        <dbReference type="EMBL" id="TWH18567.1"/>
    </source>
</evidence>
<dbReference type="CDD" id="cd01189">
    <property type="entry name" value="INT_ICEBs1_C_like"/>
    <property type="match status" value="1"/>
</dbReference>
<dbReference type="InterPro" id="IPR050090">
    <property type="entry name" value="Tyrosine_recombinase_XerCD"/>
</dbReference>
<dbReference type="GO" id="GO:0003677">
    <property type="term" value="F:DNA binding"/>
    <property type="evidence" value="ECO:0007669"/>
    <property type="project" value="UniProtKB-KW"/>
</dbReference>
<sequence length="409" mass="45752">MAHIEKRALKDGTTSYKVCWRDPDTKQKDSLTFDDEAKAERLKKLLNANGQRLADAQRVAQAIINNIPTVADIIEHHIEHLTGVTARTKRDYRRDARNHITRHLGGIPIDALTKDRVKQWVNHLVAPDEEDTKPISPKTLRNVVYSVLSPALNSAIPEYRADNPAKGIRMPQEDPVEMIFLTHGEFSLLQSHIPEEHRTFVRFLVSTGLRWSEAIVLTVDDFDLLSNPGTVRVSKARKRGPNGPYTGPPKSKRARRTVSLAPSIVPELAALTIDKAGDNLMFTTGHGGMYHAGNFRERVWLRALEKANAEKDPDGHPIPRALRLNKRPRVHDLRHTHASWQVAAGVDLPTVQRRLGHESIKTTVDRYELLTHSVWESSPGDEAAGEREEPVVDVGAAFPAFGQAAELVQ</sequence>
<name>A0A660C9M7_9PSEU</name>
<dbReference type="GO" id="GO:0006310">
    <property type="term" value="P:DNA recombination"/>
    <property type="evidence" value="ECO:0007669"/>
    <property type="project" value="UniProtKB-KW"/>
</dbReference>
<comment type="caution">
    <text evidence="6">The sequence shown here is derived from an EMBL/GenBank/DDBJ whole genome shotgun (WGS) entry which is preliminary data.</text>
</comment>
<dbReference type="InterPro" id="IPR010998">
    <property type="entry name" value="Integrase_recombinase_N"/>
</dbReference>
<dbReference type="SUPFAM" id="SSF56349">
    <property type="entry name" value="DNA breaking-rejoining enzymes"/>
    <property type="match status" value="1"/>
</dbReference>